<reference evidence="1 2" key="1">
    <citation type="submission" date="2018-05" db="EMBL/GenBank/DDBJ databases">
        <title>Draft genome of Methanospirillum lacunae Ki8-1.</title>
        <authorList>
            <person name="Dueholm M.S."/>
            <person name="Nielsen P.H."/>
            <person name="Bakmann L.F."/>
            <person name="Otzen D.E."/>
        </authorList>
    </citation>
    <scope>NUCLEOTIDE SEQUENCE [LARGE SCALE GENOMIC DNA]</scope>
    <source>
        <strain evidence="1 2">Ki8-1</strain>
    </source>
</reference>
<keyword evidence="2" id="KW-1185">Reference proteome</keyword>
<comment type="caution">
    <text evidence="1">The sequence shown here is derived from an EMBL/GenBank/DDBJ whole genome shotgun (WGS) entry which is preliminary data.</text>
</comment>
<evidence type="ECO:0000313" key="2">
    <source>
        <dbReference type="Proteomes" id="UP000245657"/>
    </source>
</evidence>
<accession>A0A2V2N2Q8</accession>
<dbReference type="GeneID" id="97549834"/>
<sequence>MGIPPLTLTEKAQMAMMLEVCAMTKPGNVDRGHDYPDTWLEHFLFSSLFCRTAFERAEKRDGTIGELIRQATLLTGRHRGGNTHFGAFILLIPLIIGKGIEGACECIKETSIEDAILFYDAFAHTAVRVHDSDELDIHDPSVAEKLRERGMTLFDVMAHSAPQDMVAREWTGGFALTRKTADLLKEDGRGREAVSSVFLWLLAEEPDTFIAKKFGYDRSCQVRDQAIQVLAGQISHSDFDEYCIRESINPGSLADIMIAGLFVALIEGWEWDL</sequence>
<dbReference type="GO" id="GO:0005524">
    <property type="term" value="F:ATP binding"/>
    <property type="evidence" value="ECO:0007669"/>
    <property type="project" value="InterPro"/>
</dbReference>
<evidence type="ECO:0000313" key="1">
    <source>
        <dbReference type="EMBL" id="PWR74442.1"/>
    </source>
</evidence>
<dbReference type="PANTHER" id="PTHR42280:SF1">
    <property type="entry name" value="CITG FAMILY PROTEIN"/>
    <property type="match status" value="1"/>
</dbReference>
<dbReference type="GO" id="GO:0046917">
    <property type="term" value="F:triphosphoribosyl-dephospho-CoA synthase activity"/>
    <property type="evidence" value="ECO:0007669"/>
    <property type="project" value="InterPro"/>
</dbReference>
<dbReference type="Gene3D" id="1.10.4200.10">
    <property type="entry name" value="Triphosphoribosyl-dephospho-CoA protein"/>
    <property type="match status" value="1"/>
</dbReference>
<dbReference type="EMBL" id="QGMY01000002">
    <property type="protein sequence ID" value="PWR74442.1"/>
    <property type="molecule type" value="Genomic_DNA"/>
</dbReference>
<dbReference type="RefSeq" id="WP_109967721.1">
    <property type="nucleotide sequence ID" value="NZ_CP176093.1"/>
</dbReference>
<dbReference type="PANTHER" id="PTHR42280">
    <property type="entry name" value="CITG FAMILY PROTEIN"/>
    <property type="match status" value="1"/>
</dbReference>
<protein>
    <submittedName>
        <fullName evidence="1">Triphosphoribosyl-dephospho-CoA synthase</fullName>
    </submittedName>
</protein>
<dbReference type="Pfam" id="PF01874">
    <property type="entry name" value="CitG"/>
    <property type="match status" value="1"/>
</dbReference>
<dbReference type="Proteomes" id="UP000245657">
    <property type="component" value="Unassembled WGS sequence"/>
</dbReference>
<dbReference type="AlphaFoldDB" id="A0A2V2N2Q8"/>
<dbReference type="OrthoDB" id="85890at2157"/>
<dbReference type="InterPro" id="IPR002736">
    <property type="entry name" value="CitG"/>
</dbReference>
<organism evidence="1 2">
    <name type="scientific">Methanospirillum lacunae</name>
    <dbReference type="NCBI Taxonomy" id="668570"/>
    <lineage>
        <taxon>Archaea</taxon>
        <taxon>Methanobacteriati</taxon>
        <taxon>Methanobacteriota</taxon>
        <taxon>Stenosarchaea group</taxon>
        <taxon>Methanomicrobia</taxon>
        <taxon>Methanomicrobiales</taxon>
        <taxon>Methanospirillaceae</taxon>
        <taxon>Methanospirillum</taxon>
    </lineage>
</organism>
<name>A0A2V2N2Q8_9EURY</name>
<proteinExistence type="predicted"/>
<gene>
    <name evidence="1" type="ORF">DK846_04665</name>
</gene>